<protein>
    <submittedName>
        <fullName evidence="2">Uncharacterized protein</fullName>
    </submittedName>
</protein>
<comment type="caution">
    <text evidence="2">The sequence shown here is derived from an EMBL/GenBank/DDBJ whole genome shotgun (WGS) entry which is preliminary data.</text>
</comment>
<feature type="transmembrane region" description="Helical" evidence="1">
    <location>
        <begin position="148"/>
        <end position="170"/>
    </location>
</feature>
<evidence type="ECO:0000313" key="2">
    <source>
        <dbReference type="EMBL" id="CAD5226285.1"/>
    </source>
</evidence>
<dbReference type="Proteomes" id="UP000783686">
    <property type="component" value="Unassembled WGS sequence"/>
</dbReference>
<name>A0A811LGH2_9BILA</name>
<feature type="transmembrane region" description="Helical" evidence="1">
    <location>
        <begin position="55"/>
        <end position="78"/>
    </location>
</feature>
<feature type="transmembrane region" description="Helical" evidence="1">
    <location>
        <begin position="12"/>
        <end position="35"/>
    </location>
</feature>
<evidence type="ECO:0000313" key="3">
    <source>
        <dbReference type="Proteomes" id="UP000614601"/>
    </source>
</evidence>
<keyword evidence="1" id="KW-0812">Transmembrane</keyword>
<dbReference type="EMBL" id="CAJFDH010000005">
    <property type="protein sequence ID" value="CAD5226285.1"/>
    <property type="molecule type" value="Genomic_DNA"/>
</dbReference>
<proteinExistence type="predicted"/>
<organism evidence="2 3">
    <name type="scientific">Bursaphelenchus okinawaensis</name>
    <dbReference type="NCBI Taxonomy" id="465554"/>
    <lineage>
        <taxon>Eukaryota</taxon>
        <taxon>Metazoa</taxon>
        <taxon>Ecdysozoa</taxon>
        <taxon>Nematoda</taxon>
        <taxon>Chromadorea</taxon>
        <taxon>Rhabditida</taxon>
        <taxon>Tylenchina</taxon>
        <taxon>Tylenchomorpha</taxon>
        <taxon>Aphelenchoidea</taxon>
        <taxon>Aphelenchoididae</taxon>
        <taxon>Bursaphelenchus</taxon>
    </lineage>
</organism>
<sequence length="233" mass="27286">MRTYDGEGYRFGIRLVCYFLLVSFVFLLAKCTFIWRSRRHDDIDQRLQKTIVIVNYVPGFLLDIAIGTAGMLHSIYVLRSIMNKVRTSDSRSLSECYEIRQTKCTLQWVKKMLFAYLGLFICVLPFASTLFYLYVFCGLDTDTLEIQILNTILTMLADGYNLVSTLFMYFEFPQLKKAIYQDFSWILPSITKSALSRKEETNVYFINFNKLINALRYLLRGSGYTQKDFSFLI</sequence>
<gene>
    <name evidence="2" type="ORF">BOKJ2_LOCUS12001</name>
</gene>
<dbReference type="EMBL" id="CAJFCW020000005">
    <property type="protein sequence ID" value="CAG9121984.1"/>
    <property type="molecule type" value="Genomic_DNA"/>
</dbReference>
<accession>A0A811LGH2</accession>
<dbReference type="OrthoDB" id="10453913at2759"/>
<dbReference type="AlphaFoldDB" id="A0A811LGH2"/>
<feature type="transmembrane region" description="Helical" evidence="1">
    <location>
        <begin position="113"/>
        <end position="136"/>
    </location>
</feature>
<dbReference type="Proteomes" id="UP000614601">
    <property type="component" value="Unassembled WGS sequence"/>
</dbReference>
<keyword evidence="3" id="KW-1185">Reference proteome</keyword>
<reference evidence="2" key="1">
    <citation type="submission" date="2020-09" db="EMBL/GenBank/DDBJ databases">
        <authorList>
            <person name="Kikuchi T."/>
        </authorList>
    </citation>
    <scope>NUCLEOTIDE SEQUENCE</scope>
    <source>
        <strain evidence="2">SH1</strain>
    </source>
</reference>
<keyword evidence="1" id="KW-0472">Membrane</keyword>
<keyword evidence="1" id="KW-1133">Transmembrane helix</keyword>
<evidence type="ECO:0000256" key="1">
    <source>
        <dbReference type="SAM" id="Phobius"/>
    </source>
</evidence>